<dbReference type="RefSeq" id="WP_209510133.1">
    <property type="nucleotide sequence ID" value="NZ_JAGGKS010000001.1"/>
</dbReference>
<sequence>MICIKNFNGNKDNKKISNLVQNSKVDSEYRNNDELTNENSYMEYELNNTFNDKDKKKLVNDKSIK</sequence>
<accession>A0ABS4G9L6</accession>
<keyword evidence="2" id="KW-1185">Reference proteome</keyword>
<dbReference type="Proteomes" id="UP001519342">
    <property type="component" value="Unassembled WGS sequence"/>
</dbReference>
<name>A0ABS4G9L6_9FIRM</name>
<dbReference type="EMBL" id="JAGGKS010000001">
    <property type="protein sequence ID" value="MBP1924366.1"/>
    <property type="molecule type" value="Genomic_DNA"/>
</dbReference>
<organism evidence="1 2">
    <name type="scientific">Sedimentibacter acidaminivorans</name>
    <dbReference type="NCBI Taxonomy" id="913099"/>
    <lineage>
        <taxon>Bacteria</taxon>
        <taxon>Bacillati</taxon>
        <taxon>Bacillota</taxon>
        <taxon>Tissierellia</taxon>
        <taxon>Sedimentibacter</taxon>
    </lineage>
</organism>
<comment type="caution">
    <text evidence="1">The sequence shown here is derived from an EMBL/GenBank/DDBJ whole genome shotgun (WGS) entry which is preliminary data.</text>
</comment>
<gene>
    <name evidence="1" type="ORF">J2Z76_000219</name>
</gene>
<evidence type="ECO:0000313" key="1">
    <source>
        <dbReference type="EMBL" id="MBP1924366.1"/>
    </source>
</evidence>
<proteinExistence type="predicted"/>
<evidence type="ECO:0000313" key="2">
    <source>
        <dbReference type="Proteomes" id="UP001519342"/>
    </source>
</evidence>
<reference evidence="1 2" key="1">
    <citation type="submission" date="2021-03" db="EMBL/GenBank/DDBJ databases">
        <title>Genomic Encyclopedia of Type Strains, Phase IV (KMG-IV): sequencing the most valuable type-strain genomes for metagenomic binning, comparative biology and taxonomic classification.</title>
        <authorList>
            <person name="Goeker M."/>
        </authorList>
    </citation>
    <scope>NUCLEOTIDE SEQUENCE [LARGE SCALE GENOMIC DNA]</scope>
    <source>
        <strain evidence="1 2">DSM 24004</strain>
    </source>
</reference>
<protein>
    <submittedName>
        <fullName evidence="1">Uncharacterized protein</fullName>
    </submittedName>
</protein>